<evidence type="ECO:0000313" key="2">
    <source>
        <dbReference type="EMBL" id="KAF7436316.1"/>
    </source>
</evidence>
<feature type="compositionally biased region" description="Low complexity" evidence="1">
    <location>
        <begin position="18"/>
        <end position="27"/>
    </location>
</feature>
<dbReference type="Proteomes" id="UP000623687">
    <property type="component" value="Unassembled WGS sequence"/>
</dbReference>
<dbReference type="EMBL" id="JACETU010000002">
    <property type="protein sequence ID" value="KAF7436316.1"/>
    <property type="molecule type" value="Genomic_DNA"/>
</dbReference>
<gene>
    <name evidence="2" type="ORF">PC9H_003147</name>
</gene>
<feature type="compositionally biased region" description="Gly residues" evidence="1">
    <location>
        <begin position="48"/>
        <end position="64"/>
    </location>
</feature>
<accession>A0A8H7A1T2</accession>
<dbReference type="RefSeq" id="XP_036634215.1">
    <property type="nucleotide sequence ID" value="XM_036772742.1"/>
</dbReference>
<evidence type="ECO:0000256" key="1">
    <source>
        <dbReference type="SAM" id="MobiDB-lite"/>
    </source>
</evidence>
<proteinExistence type="predicted"/>
<organism evidence="2 3">
    <name type="scientific">Pleurotus ostreatus</name>
    <name type="common">Oyster mushroom</name>
    <name type="synonym">White-rot fungus</name>
    <dbReference type="NCBI Taxonomy" id="5322"/>
    <lineage>
        <taxon>Eukaryota</taxon>
        <taxon>Fungi</taxon>
        <taxon>Dikarya</taxon>
        <taxon>Basidiomycota</taxon>
        <taxon>Agaricomycotina</taxon>
        <taxon>Agaricomycetes</taxon>
        <taxon>Agaricomycetidae</taxon>
        <taxon>Agaricales</taxon>
        <taxon>Pleurotineae</taxon>
        <taxon>Pleurotaceae</taxon>
        <taxon>Pleurotus</taxon>
    </lineage>
</organism>
<keyword evidence="3" id="KW-1185">Reference proteome</keyword>
<sequence length="141" mass="14775">MNRHHPYGGGAYEAPMNRRGGSPSGGPDRSHRFQDRGGGAHRGRGFGRGRGGGGGYGPGGGGNYDGNFNSANAYDQPPPQGDVGTYGSYEGGSQDSFYSNSYGNGNSQNSNYPSGPDFNQTYGQYEGALETLRFATPVQSF</sequence>
<dbReference type="AlphaFoldDB" id="A0A8H7A1T2"/>
<feature type="region of interest" description="Disordered" evidence="1">
    <location>
        <begin position="1"/>
        <end position="124"/>
    </location>
</feature>
<reference evidence="2" key="1">
    <citation type="submission" date="2019-07" db="EMBL/GenBank/DDBJ databases">
        <authorList>
            <person name="Palmer J.M."/>
        </authorList>
    </citation>
    <scope>NUCLEOTIDE SEQUENCE</scope>
    <source>
        <strain evidence="2">PC9</strain>
    </source>
</reference>
<evidence type="ECO:0000313" key="3">
    <source>
        <dbReference type="Proteomes" id="UP000623687"/>
    </source>
</evidence>
<dbReference type="GeneID" id="59372965"/>
<comment type="caution">
    <text evidence="2">The sequence shown here is derived from an EMBL/GenBank/DDBJ whole genome shotgun (WGS) entry which is preliminary data.</text>
</comment>
<name>A0A8H7A1T2_PLEOS</name>
<feature type="compositionally biased region" description="Low complexity" evidence="1">
    <location>
        <begin position="98"/>
        <end position="116"/>
    </location>
</feature>
<protein>
    <submittedName>
        <fullName evidence="2">Uncharacterized protein</fullName>
    </submittedName>
</protein>
<dbReference type="VEuPathDB" id="FungiDB:PC9H_003147"/>